<keyword evidence="2" id="KW-1185">Reference proteome</keyword>
<proteinExistence type="predicted"/>
<protein>
    <submittedName>
        <fullName evidence="1">Uncharacterized protein</fullName>
    </submittedName>
</protein>
<comment type="caution">
    <text evidence="1">The sequence shown here is derived from an EMBL/GenBank/DDBJ whole genome shotgun (WGS) entry which is preliminary data.</text>
</comment>
<accession>A0A3L6TNF9</accession>
<dbReference type="EMBL" id="PQIB02000001">
    <property type="protein sequence ID" value="RLN40728.1"/>
    <property type="molecule type" value="Genomic_DNA"/>
</dbReference>
<gene>
    <name evidence="1" type="ORF">C2845_PM01G12970</name>
</gene>
<name>A0A3L6TNF9_PANMI</name>
<dbReference type="Proteomes" id="UP000275267">
    <property type="component" value="Unassembled WGS sequence"/>
</dbReference>
<dbReference type="AlphaFoldDB" id="A0A3L6TNF9"/>
<evidence type="ECO:0000313" key="1">
    <source>
        <dbReference type="EMBL" id="RLN40728.1"/>
    </source>
</evidence>
<organism evidence="1 2">
    <name type="scientific">Panicum miliaceum</name>
    <name type="common">Proso millet</name>
    <name type="synonym">Broomcorn millet</name>
    <dbReference type="NCBI Taxonomy" id="4540"/>
    <lineage>
        <taxon>Eukaryota</taxon>
        <taxon>Viridiplantae</taxon>
        <taxon>Streptophyta</taxon>
        <taxon>Embryophyta</taxon>
        <taxon>Tracheophyta</taxon>
        <taxon>Spermatophyta</taxon>
        <taxon>Magnoliopsida</taxon>
        <taxon>Liliopsida</taxon>
        <taxon>Poales</taxon>
        <taxon>Poaceae</taxon>
        <taxon>PACMAD clade</taxon>
        <taxon>Panicoideae</taxon>
        <taxon>Panicodae</taxon>
        <taxon>Paniceae</taxon>
        <taxon>Panicinae</taxon>
        <taxon>Panicum</taxon>
        <taxon>Panicum sect. Panicum</taxon>
    </lineage>
</organism>
<reference evidence="2" key="1">
    <citation type="journal article" date="2019" name="Nat. Commun.">
        <title>The genome of broomcorn millet.</title>
        <authorList>
            <person name="Zou C."/>
            <person name="Miki D."/>
            <person name="Li D."/>
            <person name="Tang Q."/>
            <person name="Xiao L."/>
            <person name="Rajput S."/>
            <person name="Deng P."/>
            <person name="Jia W."/>
            <person name="Huang R."/>
            <person name="Zhang M."/>
            <person name="Sun Y."/>
            <person name="Hu J."/>
            <person name="Fu X."/>
            <person name="Schnable P.S."/>
            <person name="Li F."/>
            <person name="Zhang H."/>
            <person name="Feng B."/>
            <person name="Zhu X."/>
            <person name="Liu R."/>
            <person name="Schnable J.C."/>
            <person name="Zhu J.-K."/>
            <person name="Zhang H."/>
        </authorList>
    </citation>
    <scope>NUCLEOTIDE SEQUENCE [LARGE SCALE GENOMIC DNA]</scope>
</reference>
<evidence type="ECO:0000313" key="2">
    <source>
        <dbReference type="Proteomes" id="UP000275267"/>
    </source>
</evidence>
<sequence>MWQAMMEDALRCKHQVDPDLRSDETLGQLMPPPLPFAVPGPCGLPLIEAITVDWHRWMSPREAPRCRGPSLVRFLAVCRPWREAPPPPHAPSFLPCLVEPCGSSDDPGVRLYSPFSTRKTRSLRAIPAFRGKTVERSDACSGRVLAVGRSNGWPTADLINPLNGDATSLPPRPRRITSVWRSWSGVVSRSGVVVFHTNQHVSWRPSCCGPASPTGRKSA</sequence>